<feature type="domain" description="D-isomer specific 2-hydroxyacid dehydrogenase catalytic" evidence="8">
    <location>
        <begin position="32"/>
        <end position="372"/>
    </location>
</feature>
<feature type="domain" description="D-isomer specific 2-hydroxyacid dehydrogenase NAD-binding" evidence="9">
    <location>
        <begin position="135"/>
        <end position="184"/>
    </location>
</feature>
<dbReference type="InterPro" id="IPR006139">
    <property type="entry name" value="D-isomer_2_OHA_DH_cat_dom"/>
</dbReference>
<keyword evidence="4" id="KW-0028">Amino-acid biosynthesis</keyword>
<dbReference type="GeneID" id="17254182"/>
<protein>
    <recommendedName>
        <fullName evidence="2">D-3-phosphoglycerate dehydrogenase</fullName>
    </recommendedName>
</protein>
<dbReference type="Pfam" id="PF02826">
    <property type="entry name" value="2-Hacid_dh_C"/>
    <property type="match status" value="2"/>
</dbReference>
<dbReference type="PaxDb" id="2903-EOD07945"/>
<comment type="subunit">
    <text evidence="1">Homotetramer.</text>
</comment>
<evidence type="ECO:0000256" key="7">
    <source>
        <dbReference type="SAM" id="MobiDB-lite"/>
    </source>
</evidence>
<dbReference type="AlphaFoldDB" id="A0A0D3I9L0"/>
<name>A0A0D3I9L0_EMIH1</name>
<dbReference type="Gene3D" id="3.40.50.720">
    <property type="entry name" value="NAD(P)-binding Rossmann-like Domain"/>
    <property type="match status" value="4"/>
</dbReference>
<dbReference type="SUPFAM" id="SSF143548">
    <property type="entry name" value="Serine metabolism enzymes domain"/>
    <property type="match status" value="1"/>
</dbReference>
<dbReference type="eggNOG" id="KOG0068">
    <property type="taxonomic scope" value="Eukaryota"/>
</dbReference>
<dbReference type="InterPro" id="IPR006140">
    <property type="entry name" value="D-isomer_DH_NAD-bd"/>
</dbReference>
<feature type="domain" description="D-3-phosphoglycerate dehydrogenase ASB" evidence="10">
    <location>
        <begin position="383"/>
        <end position="497"/>
    </location>
</feature>
<dbReference type="InterPro" id="IPR029009">
    <property type="entry name" value="ASB_dom_sf"/>
</dbReference>
<dbReference type="Pfam" id="PF00389">
    <property type="entry name" value="2-Hacid_dh"/>
    <property type="match status" value="1"/>
</dbReference>
<dbReference type="CDD" id="cd12173">
    <property type="entry name" value="PGDH_4"/>
    <property type="match status" value="1"/>
</dbReference>
<dbReference type="PANTHER" id="PTHR42938:SF22">
    <property type="entry name" value="D-3-PHOSPHOGLYCERATE DEHYDROGENASE"/>
    <property type="match status" value="1"/>
</dbReference>
<evidence type="ECO:0000259" key="8">
    <source>
        <dbReference type="Pfam" id="PF00389"/>
    </source>
</evidence>
<dbReference type="HOGENOM" id="CLU_019796_8_1_1"/>
<evidence type="ECO:0000313" key="12">
    <source>
        <dbReference type="Proteomes" id="UP000013827"/>
    </source>
</evidence>
<evidence type="ECO:0000256" key="6">
    <source>
        <dbReference type="ARBA" id="ARBA00023002"/>
    </source>
</evidence>
<dbReference type="GO" id="GO:0008652">
    <property type="term" value="P:amino acid biosynthetic process"/>
    <property type="evidence" value="ECO:0007669"/>
    <property type="project" value="UniProtKB-KW"/>
</dbReference>
<evidence type="ECO:0000256" key="4">
    <source>
        <dbReference type="ARBA" id="ARBA00022605"/>
    </source>
</evidence>
<keyword evidence="5" id="KW-0007">Acetylation</keyword>
<evidence type="ECO:0000259" key="9">
    <source>
        <dbReference type="Pfam" id="PF02826"/>
    </source>
</evidence>
<evidence type="ECO:0000256" key="3">
    <source>
        <dbReference type="ARBA" id="ARBA00022553"/>
    </source>
</evidence>
<dbReference type="Pfam" id="PF19304">
    <property type="entry name" value="PGDH_inter"/>
    <property type="match status" value="1"/>
</dbReference>
<dbReference type="STRING" id="2903.R1D022"/>
<dbReference type="PROSITE" id="PS00671">
    <property type="entry name" value="D_2_HYDROXYACID_DH_3"/>
    <property type="match status" value="1"/>
</dbReference>
<evidence type="ECO:0000256" key="1">
    <source>
        <dbReference type="ARBA" id="ARBA00011881"/>
    </source>
</evidence>
<accession>A0A0D3I9L0</accession>
<dbReference type="KEGG" id="ehx:EMIHUDRAFT_465676"/>
<dbReference type="InterPro" id="IPR029753">
    <property type="entry name" value="D-isomer_DH_CS"/>
</dbReference>
<evidence type="ECO:0000259" key="10">
    <source>
        <dbReference type="Pfam" id="PF19304"/>
    </source>
</evidence>
<dbReference type="GO" id="GO:0004617">
    <property type="term" value="F:phosphoglycerate dehydrogenase activity"/>
    <property type="evidence" value="ECO:0007669"/>
    <property type="project" value="TreeGrafter"/>
</dbReference>
<feature type="region of interest" description="Disordered" evidence="7">
    <location>
        <begin position="1"/>
        <end position="28"/>
    </location>
</feature>
<reference evidence="11" key="2">
    <citation type="submission" date="2024-10" db="UniProtKB">
        <authorList>
            <consortium name="EnsemblProtists"/>
        </authorList>
    </citation>
    <scope>IDENTIFICATION</scope>
</reference>
<dbReference type="InterPro" id="IPR045626">
    <property type="entry name" value="PGDH_ASB_dom"/>
</dbReference>
<evidence type="ECO:0000256" key="2">
    <source>
        <dbReference type="ARBA" id="ARBA00021582"/>
    </source>
</evidence>
<evidence type="ECO:0000313" key="11">
    <source>
        <dbReference type="EnsemblProtists" id="EOD07945"/>
    </source>
</evidence>
<dbReference type="SUPFAM" id="SSF52283">
    <property type="entry name" value="Formate/glycerate dehydrogenase catalytic domain-like"/>
    <property type="match status" value="1"/>
</dbReference>
<keyword evidence="12" id="KW-1185">Reference proteome</keyword>
<dbReference type="SUPFAM" id="SSF51735">
    <property type="entry name" value="NAD(P)-binding Rossmann-fold domains"/>
    <property type="match status" value="1"/>
</dbReference>
<reference evidence="12" key="1">
    <citation type="journal article" date="2013" name="Nature">
        <title>Pan genome of the phytoplankton Emiliania underpins its global distribution.</title>
        <authorList>
            <person name="Read B.A."/>
            <person name="Kegel J."/>
            <person name="Klute M.J."/>
            <person name="Kuo A."/>
            <person name="Lefebvre S.C."/>
            <person name="Maumus F."/>
            <person name="Mayer C."/>
            <person name="Miller J."/>
            <person name="Monier A."/>
            <person name="Salamov A."/>
            <person name="Young J."/>
            <person name="Aguilar M."/>
            <person name="Claverie J.M."/>
            <person name="Frickenhaus S."/>
            <person name="Gonzalez K."/>
            <person name="Herman E.K."/>
            <person name="Lin Y.C."/>
            <person name="Napier J."/>
            <person name="Ogata H."/>
            <person name="Sarno A.F."/>
            <person name="Shmutz J."/>
            <person name="Schroeder D."/>
            <person name="de Vargas C."/>
            <person name="Verret F."/>
            <person name="von Dassow P."/>
            <person name="Valentin K."/>
            <person name="Van de Peer Y."/>
            <person name="Wheeler G."/>
            <person name="Dacks J.B."/>
            <person name="Delwiche C.F."/>
            <person name="Dyhrman S.T."/>
            <person name="Glockner G."/>
            <person name="John U."/>
            <person name="Richards T."/>
            <person name="Worden A.Z."/>
            <person name="Zhang X."/>
            <person name="Grigoriev I.V."/>
            <person name="Allen A.E."/>
            <person name="Bidle K."/>
            <person name="Borodovsky M."/>
            <person name="Bowler C."/>
            <person name="Brownlee C."/>
            <person name="Cock J.M."/>
            <person name="Elias M."/>
            <person name="Gladyshev V.N."/>
            <person name="Groth M."/>
            <person name="Guda C."/>
            <person name="Hadaegh A."/>
            <person name="Iglesias-Rodriguez M.D."/>
            <person name="Jenkins J."/>
            <person name="Jones B.M."/>
            <person name="Lawson T."/>
            <person name="Leese F."/>
            <person name="Lindquist E."/>
            <person name="Lobanov A."/>
            <person name="Lomsadze A."/>
            <person name="Malik S.B."/>
            <person name="Marsh M.E."/>
            <person name="Mackinder L."/>
            <person name="Mock T."/>
            <person name="Mueller-Roeber B."/>
            <person name="Pagarete A."/>
            <person name="Parker M."/>
            <person name="Probert I."/>
            <person name="Quesneville H."/>
            <person name="Raines C."/>
            <person name="Rensing S.A."/>
            <person name="Riano-Pachon D.M."/>
            <person name="Richier S."/>
            <person name="Rokitta S."/>
            <person name="Shiraiwa Y."/>
            <person name="Soanes D.M."/>
            <person name="van der Giezen M."/>
            <person name="Wahlund T.M."/>
            <person name="Williams B."/>
            <person name="Wilson W."/>
            <person name="Wolfe G."/>
            <person name="Wurch L.L."/>
        </authorList>
    </citation>
    <scope>NUCLEOTIDE SEQUENCE</scope>
</reference>
<dbReference type="EnsemblProtists" id="EOD07945">
    <property type="protein sequence ID" value="EOD07945"/>
    <property type="gene ID" value="EMIHUDRAFT_465676"/>
</dbReference>
<dbReference type="FunFam" id="3.40.50.720:FF:000038">
    <property type="entry name" value="D-3-phosphoglycerate dehydrogenase"/>
    <property type="match status" value="1"/>
</dbReference>
<proteinExistence type="predicted"/>
<dbReference type="GO" id="GO:0051287">
    <property type="term" value="F:NAD binding"/>
    <property type="evidence" value="ECO:0007669"/>
    <property type="project" value="InterPro"/>
</dbReference>
<dbReference type="PANTHER" id="PTHR42938">
    <property type="entry name" value="FORMATE DEHYDROGENASE 1"/>
    <property type="match status" value="1"/>
</dbReference>
<feature type="domain" description="D-isomer specific 2-hydroxyacid dehydrogenase NAD-binding" evidence="9">
    <location>
        <begin position="205"/>
        <end position="332"/>
    </location>
</feature>
<organism evidence="11 12">
    <name type="scientific">Emiliania huxleyi (strain CCMP1516)</name>
    <dbReference type="NCBI Taxonomy" id="280463"/>
    <lineage>
        <taxon>Eukaryota</taxon>
        <taxon>Haptista</taxon>
        <taxon>Haptophyta</taxon>
        <taxon>Prymnesiophyceae</taxon>
        <taxon>Isochrysidales</taxon>
        <taxon>Noelaerhabdaceae</taxon>
        <taxon>Emiliania</taxon>
    </lineage>
</organism>
<keyword evidence="6" id="KW-0560">Oxidoreductase</keyword>
<dbReference type="Gene3D" id="3.30.1330.90">
    <property type="entry name" value="D-3-phosphoglycerate dehydrogenase, domain 3"/>
    <property type="match status" value="1"/>
</dbReference>
<sequence>MPKNPSSNGAMDVTSPKRARTQGGASAKGKKVLISDPIEQVCVDILQKAGVVVDCKSKVPPAELKKIIGEYDGLIVRSGTTVTAEIIESAHKMTAIGRAGTGVDNIDCVAATKKGIIVMNTPGGNTVSAAEHTCALIASLARNVAQGDASMKARKWDRKKYMGVELSGKTLGVLGLGRVGREATSSSFSCPLLLFSSSPPSPPPVISRMQSYGMDVIGYDPFFPPDASRKLNIEPVSAADCMARADFLTVHVPLLDDTKDMINKTSIATMKPGVRIINCARGGIINEADLLAALQSGHVAGAAVDVFESEPPAEHEWALIEHPKLVATPHLGASTLEAQGASTLEAQGKVAEEIANSLVAAFAEQPVVGVVNAPNLTLSQKPELKPWTALATSLGKLLAQVNKAAVTSLQVQVSGKVEKAGELCAAAALVGLFDQSGARDETGAAINLISAPAFAAEREMKVTTQEVEGGVFSSLLKLTVTTPKGSHVIAGTGLAAIGPRSQPIPPRGAAPSPARTVFGSSQRVVEFEGHKLEFEPKGYMLVYKSIDKPGVLSRACVVSHGDAQGAVVNVMAIDRKVEAAVLSKAAELADVSQVHCLHIG</sequence>
<dbReference type="Proteomes" id="UP000013827">
    <property type="component" value="Unassembled WGS sequence"/>
</dbReference>
<evidence type="ECO:0000256" key="5">
    <source>
        <dbReference type="ARBA" id="ARBA00022990"/>
    </source>
</evidence>
<dbReference type="InterPro" id="IPR036291">
    <property type="entry name" value="NAD(P)-bd_dom_sf"/>
</dbReference>
<dbReference type="RefSeq" id="XP_005760374.1">
    <property type="nucleotide sequence ID" value="XM_005760317.1"/>
</dbReference>
<keyword evidence="3" id="KW-0597">Phosphoprotein</keyword>
<dbReference type="OMA" id="NLECAYN"/>